<dbReference type="PANTHER" id="PTHR35526:SF3">
    <property type="entry name" value="ANTI-SIGMA-F FACTOR RSBW"/>
    <property type="match status" value="1"/>
</dbReference>
<dbReference type="InterPro" id="IPR050267">
    <property type="entry name" value="Anti-sigma-factor_SerPK"/>
</dbReference>
<name>A0A852TV57_9ACTN</name>
<comment type="caution">
    <text evidence="4">The sequence shown here is derived from an EMBL/GenBank/DDBJ whole genome shotgun (WGS) entry which is preliminary data.</text>
</comment>
<keyword evidence="1" id="KW-0808">Transferase</keyword>
<reference evidence="4 5" key="1">
    <citation type="submission" date="2020-07" db="EMBL/GenBank/DDBJ databases">
        <title>Sequencing the genomes of 1000 actinobacteria strains.</title>
        <authorList>
            <person name="Klenk H.-P."/>
        </authorList>
    </citation>
    <scope>NUCLEOTIDE SEQUENCE [LARGE SCALE GENOMIC DNA]</scope>
    <source>
        <strain evidence="4 5">CXB654</strain>
    </source>
</reference>
<dbReference type="CDD" id="cd16936">
    <property type="entry name" value="HATPase_RsbW-like"/>
    <property type="match status" value="1"/>
</dbReference>
<dbReference type="EMBL" id="JACCCC010000001">
    <property type="protein sequence ID" value="NYE47571.1"/>
    <property type="molecule type" value="Genomic_DNA"/>
</dbReference>
<dbReference type="AlphaFoldDB" id="A0A852TV57"/>
<feature type="region of interest" description="Disordered" evidence="2">
    <location>
        <begin position="133"/>
        <end position="168"/>
    </location>
</feature>
<keyword evidence="1" id="KW-0723">Serine/threonine-protein kinase</keyword>
<dbReference type="SUPFAM" id="SSF55874">
    <property type="entry name" value="ATPase domain of HSP90 chaperone/DNA topoisomerase II/histidine kinase"/>
    <property type="match status" value="1"/>
</dbReference>
<accession>A0A852TV57</accession>
<dbReference type="Gene3D" id="3.30.565.10">
    <property type="entry name" value="Histidine kinase-like ATPase, C-terminal domain"/>
    <property type="match status" value="1"/>
</dbReference>
<protein>
    <submittedName>
        <fullName evidence="4">Anti-sigma regulatory factor (Ser/Thr protein kinase)</fullName>
    </submittedName>
</protein>
<evidence type="ECO:0000313" key="4">
    <source>
        <dbReference type="EMBL" id="NYE47571.1"/>
    </source>
</evidence>
<proteinExistence type="predicted"/>
<gene>
    <name evidence="4" type="ORF">HDA32_002691</name>
</gene>
<evidence type="ECO:0000259" key="3">
    <source>
        <dbReference type="Pfam" id="PF13581"/>
    </source>
</evidence>
<dbReference type="Proteomes" id="UP000589036">
    <property type="component" value="Unassembled WGS sequence"/>
</dbReference>
<keyword evidence="1" id="KW-0418">Kinase</keyword>
<keyword evidence="5" id="KW-1185">Reference proteome</keyword>
<dbReference type="Pfam" id="PF13581">
    <property type="entry name" value="HATPase_c_2"/>
    <property type="match status" value="1"/>
</dbReference>
<dbReference type="RefSeq" id="WP_179643486.1">
    <property type="nucleotide sequence ID" value="NZ_BAAAYY010000015.1"/>
</dbReference>
<dbReference type="InterPro" id="IPR036890">
    <property type="entry name" value="HATPase_C_sf"/>
</dbReference>
<evidence type="ECO:0000256" key="2">
    <source>
        <dbReference type="SAM" id="MobiDB-lite"/>
    </source>
</evidence>
<evidence type="ECO:0000256" key="1">
    <source>
        <dbReference type="ARBA" id="ARBA00022527"/>
    </source>
</evidence>
<dbReference type="GO" id="GO:0004674">
    <property type="term" value="F:protein serine/threonine kinase activity"/>
    <property type="evidence" value="ECO:0007669"/>
    <property type="project" value="UniProtKB-KW"/>
</dbReference>
<dbReference type="InterPro" id="IPR003594">
    <property type="entry name" value="HATPase_dom"/>
</dbReference>
<organism evidence="4 5">
    <name type="scientific">Spinactinospora alkalitolerans</name>
    <dbReference type="NCBI Taxonomy" id="687207"/>
    <lineage>
        <taxon>Bacteria</taxon>
        <taxon>Bacillati</taxon>
        <taxon>Actinomycetota</taxon>
        <taxon>Actinomycetes</taxon>
        <taxon>Streptosporangiales</taxon>
        <taxon>Nocardiopsidaceae</taxon>
        <taxon>Spinactinospora</taxon>
    </lineage>
</organism>
<evidence type="ECO:0000313" key="5">
    <source>
        <dbReference type="Proteomes" id="UP000589036"/>
    </source>
</evidence>
<sequence length="168" mass="17854">MESFSAVFSGTPNSVATARHWLEGLLASGHRGPEIPDDVRATAVLLLSELATNAVRHTRSSNGGVYTVRVHLRPGMVGVEVEDRGPLDGRRLELAETGPDSESGRGLALVEAFADLWGPLTKGCGVFFRLSWTPDEPPPPLPRRSPGRTLAEGGPFVRPHSTGGRAVA</sequence>
<dbReference type="PANTHER" id="PTHR35526">
    <property type="entry name" value="ANTI-SIGMA-F FACTOR RSBW-RELATED"/>
    <property type="match status" value="1"/>
</dbReference>
<feature type="domain" description="Histidine kinase/HSP90-like ATPase" evidence="3">
    <location>
        <begin position="8"/>
        <end position="115"/>
    </location>
</feature>